<name>A0A917SPF9_9RHOB</name>
<dbReference type="PROSITE" id="PS00166">
    <property type="entry name" value="ENOYL_COA_HYDRATASE"/>
    <property type="match status" value="1"/>
</dbReference>
<keyword evidence="5" id="KW-1185">Reference proteome</keyword>
<dbReference type="SUPFAM" id="SSF52096">
    <property type="entry name" value="ClpP/crotonase"/>
    <property type="match status" value="1"/>
</dbReference>
<dbReference type="InterPro" id="IPR014748">
    <property type="entry name" value="Enoyl-CoA_hydra_C"/>
</dbReference>
<accession>A0A917SPF9</accession>
<reference evidence="4" key="2">
    <citation type="submission" date="2020-09" db="EMBL/GenBank/DDBJ databases">
        <authorList>
            <person name="Sun Q."/>
            <person name="Zhou Y."/>
        </authorList>
    </citation>
    <scope>NUCLEOTIDE SEQUENCE</scope>
    <source>
        <strain evidence="4">CGMCC 1.6293</strain>
    </source>
</reference>
<dbReference type="GO" id="GO:0006635">
    <property type="term" value="P:fatty acid beta-oxidation"/>
    <property type="evidence" value="ECO:0007669"/>
    <property type="project" value="TreeGrafter"/>
</dbReference>
<dbReference type="PANTHER" id="PTHR11941:SF54">
    <property type="entry name" value="ENOYL-COA HYDRATASE, MITOCHONDRIAL"/>
    <property type="match status" value="1"/>
</dbReference>
<dbReference type="GO" id="GO:0016829">
    <property type="term" value="F:lyase activity"/>
    <property type="evidence" value="ECO:0007669"/>
    <property type="project" value="UniProtKB-KW"/>
</dbReference>
<protein>
    <submittedName>
        <fullName evidence="4">Enoyl-CoA hydratase</fullName>
    </submittedName>
</protein>
<evidence type="ECO:0000256" key="1">
    <source>
        <dbReference type="ARBA" id="ARBA00005254"/>
    </source>
</evidence>
<comment type="similarity">
    <text evidence="1 3">Belongs to the enoyl-CoA hydratase/isomerase family.</text>
</comment>
<dbReference type="PANTHER" id="PTHR11941">
    <property type="entry name" value="ENOYL-COA HYDRATASE-RELATED"/>
    <property type="match status" value="1"/>
</dbReference>
<keyword evidence="2" id="KW-0456">Lyase</keyword>
<dbReference type="CDD" id="cd06558">
    <property type="entry name" value="crotonase-like"/>
    <property type="match status" value="1"/>
</dbReference>
<evidence type="ECO:0000313" key="4">
    <source>
        <dbReference type="EMBL" id="GGL91030.1"/>
    </source>
</evidence>
<dbReference type="AlphaFoldDB" id="A0A917SPF9"/>
<proteinExistence type="inferred from homology"/>
<organism evidence="4 5">
    <name type="scientific">Pseudooceanicola nanhaiensis</name>
    <dbReference type="NCBI Taxonomy" id="375761"/>
    <lineage>
        <taxon>Bacteria</taxon>
        <taxon>Pseudomonadati</taxon>
        <taxon>Pseudomonadota</taxon>
        <taxon>Alphaproteobacteria</taxon>
        <taxon>Rhodobacterales</taxon>
        <taxon>Paracoccaceae</taxon>
        <taxon>Pseudooceanicola</taxon>
    </lineage>
</organism>
<evidence type="ECO:0000256" key="2">
    <source>
        <dbReference type="ARBA" id="ARBA00023239"/>
    </source>
</evidence>
<dbReference type="EMBL" id="BMLF01000001">
    <property type="protein sequence ID" value="GGL91030.1"/>
    <property type="molecule type" value="Genomic_DNA"/>
</dbReference>
<dbReference type="NCBIfam" id="NF004781">
    <property type="entry name" value="PRK06127.1"/>
    <property type="match status" value="1"/>
</dbReference>
<dbReference type="Gene3D" id="1.10.12.10">
    <property type="entry name" value="Lyase 2-enoyl-coa Hydratase, Chain A, domain 2"/>
    <property type="match status" value="1"/>
</dbReference>
<dbReference type="Gene3D" id="3.90.226.10">
    <property type="entry name" value="2-enoyl-CoA Hydratase, Chain A, domain 1"/>
    <property type="match status" value="1"/>
</dbReference>
<comment type="caution">
    <text evidence="4">The sequence shown here is derived from an EMBL/GenBank/DDBJ whole genome shotgun (WGS) entry which is preliminary data.</text>
</comment>
<evidence type="ECO:0000256" key="3">
    <source>
        <dbReference type="RuleBase" id="RU003707"/>
    </source>
</evidence>
<dbReference type="InterPro" id="IPR001753">
    <property type="entry name" value="Enoyl-CoA_hydra/iso"/>
</dbReference>
<sequence length="267" mass="28960">MQTLETSTPKIIAGKGEGIGWLTFNQPEKRNAMSLEMWQAMGEVLELFAADPEVRVVVMQGAGERAFVSGADISQFETHRGNAEASAEYNRIAGHARHLLATLDKPLIAKIRGYCIGGGLAVAMAADFRIAAADAEFGIPAARLSIVYPFDGIRALSDLVGPGNAKKILFTGFRYKAAEALRMGLIEEVTEIDALDATVLTHARAIAENAPLSIQGSKQALRELARNEADRDLDRLRQLSTDAMNSADYAEGRHAFMEKRKPRFTGA</sequence>
<gene>
    <name evidence="4" type="ORF">GCM10011534_11470</name>
</gene>
<evidence type="ECO:0000313" key="5">
    <source>
        <dbReference type="Proteomes" id="UP000649829"/>
    </source>
</evidence>
<dbReference type="Pfam" id="PF00378">
    <property type="entry name" value="ECH_1"/>
    <property type="match status" value="1"/>
</dbReference>
<dbReference type="InterPro" id="IPR018376">
    <property type="entry name" value="Enoyl-CoA_hyd/isom_CS"/>
</dbReference>
<dbReference type="RefSeq" id="WP_028286026.1">
    <property type="nucleotide sequence ID" value="NZ_BMLF01000001.1"/>
</dbReference>
<dbReference type="InterPro" id="IPR029045">
    <property type="entry name" value="ClpP/crotonase-like_dom_sf"/>
</dbReference>
<reference evidence="4" key="1">
    <citation type="journal article" date="2014" name="Int. J. Syst. Evol. Microbiol.">
        <title>Complete genome sequence of Corynebacterium casei LMG S-19264T (=DSM 44701T), isolated from a smear-ripened cheese.</title>
        <authorList>
            <consortium name="US DOE Joint Genome Institute (JGI-PGF)"/>
            <person name="Walter F."/>
            <person name="Albersmeier A."/>
            <person name="Kalinowski J."/>
            <person name="Ruckert C."/>
        </authorList>
    </citation>
    <scope>NUCLEOTIDE SEQUENCE</scope>
    <source>
        <strain evidence="4">CGMCC 1.6293</strain>
    </source>
</reference>
<dbReference type="Proteomes" id="UP000649829">
    <property type="component" value="Unassembled WGS sequence"/>
</dbReference>